<keyword evidence="1" id="KW-1133">Transmembrane helix</keyword>
<reference evidence="2 3" key="1">
    <citation type="journal article" date="2015" name="Nat. Commun.">
        <title>Lucilia cuprina genome unlocks parasitic fly biology to underpin future interventions.</title>
        <authorList>
            <person name="Anstead C.A."/>
            <person name="Korhonen P.K."/>
            <person name="Young N.D."/>
            <person name="Hall R.S."/>
            <person name="Jex A.R."/>
            <person name="Murali S.C."/>
            <person name="Hughes D.S."/>
            <person name="Lee S.F."/>
            <person name="Perry T."/>
            <person name="Stroehlein A.J."/>
            <person name="Ansell B.R."/>
            <person name="Breugelmans B."/>
            <person name="Hofmann A."/>
            <person name="Qu J."/>
            <person name="Dugan S."/>
            <person name="Lee S.L."/>
            <person name="Chao H."/>
            <person name="Dinh H."/>
            <person name="Han Y."/>
            <person name="Doddapaneni H.V."/>
            <person name="Worley K.C."/>
            <person name="Muzny D.M."/>
            <person name="Ioannidis P."/>
            <person name="Waterhouse R.M."/>
            <person name="Zdobnov E.M."/>
            <person name="James P.J."/>
            <person name="Bagnall N.H."/>
            <person name="Kotze A.C."/>
            <person name="Gibbs R.A."/>
            <person name="Richards S."/>
            <person name="Batterham P."/>
            <person name="Gasser R.B."/>
        </authorList>
    </citation>
    <scope>NUCLEOTIDE SEQUENCE [LARGE SCALE GENOMIC DNA]</scope>
    <source>
        <strain evidence="2 3">LS</strain>
        <tissue evidence="2">Full body</tissue>
    </source>
</reference>
<sequence length="161" mass="18553">MSRGICTKIMHSDFIVKCKLMQKEILRVETQFRSQHRFFLTLSSIFGLSAELAIIMWVVGSVIFCCSVAVDNDDGDDDVENHNDDNDVCASLLLHSLLSRKEIANEDATTNTFCRHAFFCTYMETIIWRKERFLRLRIDVITGTVPECSNQQCIDYSLRDL</sequence>
<evidence type="ECO:0000313" key="2">
    <source>
        <dbReference type="EMBL" id="KNC23438.1"/>
    </source>
</evidence>
<proteinExistence type="predicted"/>
<feature type="transmembrane region" description="Helical" evidence="1">
    <location>
        <begin position="38"/>
        <end position="59"/>
    </location>
</feature>
<organism evidence="2 3">
    <name type="scientific">Lucilia cuprina</name>
    <name type="common">Green bottle fly</name>
    <name type="synonym">Australian sheep blowfly</name>
    <dbReference type="NCBI Taxonomy" id="7375"/>
    <lineage>
        <taxon>Eukaryota</taxon>
        <taxon>Metazoa</taxon>
        <taxon>Ecdysozoa</taxon>
        <taxon>Arthropoda</taxon>
        <taxon>Hexapoda</taxon>
        <taxon>Insecta</taxon>
        <taxon>Pterygota</taxon>
        <taxon>Neoptera</taxon>
        <taxon>Endopterygota</taxon>
        <taxon>Diptera</taxon>
        <taxon>Brachycera</taxon>
        <taxon>Muscomorpha</taxon>
        <taxon>Oestroidea</taxon>
        <taxon>Calliphoridae</taxon>
        <taxon>Luciliinae</taxon>
        <taxon>Lucilia</taxon>
    </lineage>
</organism>
<protein>
    <submittedName>
        <fullName evidence="2">Uncharacterized protein</fullName>
    </submittedName>
</protein>
<keyword evidence="1" id="KW-0472">Membrane</keyword>
<keyword evidence="1" id="KW-0812">Transmembrane</keyword>
<dbReference type="EMBL" id="JRES01001351">
    <property type="protein sequence ID" value="KNC23438.1"/>
    <property type="molecule type" value="Genomic_DNA"/>
</dbReference>
<evidence type="ECO:0000313" key="3">
    <source>
        <dbReference type="Proteomes" id="UP000037069"/>
    </source>
</evidence>
<accession>A0A0L0BTY2</accession>
<gene>
    <name evidence="2" type="ORF">FF38_13322</name>
</gene>
<comment type="caution">
    <text evidence="2">The sequence shown here is derived from an EMBL/GenBank/DDBJ whole genome shotgun (WGS) entry which is preliminary data.</text>
</comment>
<name>A0A0L0BTY2_LUCCU</name>
<evidence type="ECO:0000256" key="1">
    <source>
        <dbReference type="SAM" id="Phobius"/>
    </source>
</evidence>
<keyword evidence="3" id="KW-1185">Reference proteome</keyword>
<dbReference type="AlphaFoldDB" id="A0A0L0BTY2"/>
<dbReference type="Proteomes" id="UP000037069">
    <property type="component" value="Unassembled WGS sequence"/>
</dbReference>